<dbReference type="Pfam" id="PF07727">
    <property type="entry name" value="RVT_2"/>
    <property type="match status" value="1"/>
</dbReference>
<protein>
    <submittedName>
        <fullName evidence="5">Uncharacterized protein</fullName>
    </submittedName>
</protein>
<evidence type="ECO:0000256" key="1">
    <source>
        <dbReference type="SAM" id="Coils"/>
    </source>
</evidence>
<accession>A0A6L2KKG8</accession>
<feature type="domain" description="Retroviral polymerase SH3-like" evidence="4">
    <location>
        <begin position="620"/>
        <end position="664"/>
    </location>
</feature>
<dbReference type="InterPro" id="IPR057670">
    <property type="entry name" value="SH3_retrovirus"/>
</dbReference>
<organism evidence="5">
    <name type="scientific">Tanacetum cinerariifolium</name>
    <name type="common">Dalmatian daisy</name>
    <name type="synonym">Chrysanthemum cinerariifolium</name>
    <dbReference type="NCBI Taxonomy" id="118510"/>
    <lineage>
        <taxon>Eukaryota</taxon>
        <taxon>Viridiplantae</taxon>
        <taxon>Streptophyta</taxon>
        <taxon>Embryophyta</taxon>
        <taxon>Tracheophyta</taxon>
        <taxon>Spermatophyta</taxon>
        <taxon>Magnoliopsida</taxon>
        <taxon>eudicotyledons</taxon>
        <taxon>Gunneridae</taxon>
        <taxon>Pentapetalae</taxon>
        <taxon>asterids</taxon>
        <taxon>campanulids</taxon>
        <taxon>Asterales</taxon>
        <taxon>Asteraceae</taxon>
        <taxon>Asteroideae</taxon>
        <taxon>Anthemideae</taxon>
        <taxon>Anthemidinae</taxon>
        <taxon>Tanacetum</taxon>
    </lineage>
</organism>
<feature type="compositionally biased region" description="Basic and acidic residues" evidence="2">
    <location>
        <begin position="739"/>
        <end position="761"/>
    </location>
</feature>
<comment type="caution">
    <text evidence="5">The sequence shown here is derived from an EMBL/GenBank/DDBJ whole genome shotgun (WGS) entry which is preliminary data.</text>
</comment>
<dbReference type="PANTHER" id="PTHR11439">
    <property type="entry name" value="GAG-POL-RELATED RETROTRANSPOSON"/>
    <property type="match status" value="1"/>
</dbReference>
<dbReference type="InterPro" id="IPR036397">
    <property type="entry name" value="RNaseH_sf"/>
</dbReference>
<feature type="compositionally biased region" description="Low complexity" evidence="2">
    <location>
        <begin position="774"/>
        <end position="788"/>
    </location>
</feature>
<evidence type="ECO:0000256" key="2">
    <source>
        <dbReference type="SAM" id="MobiDB-lite"/>
    </source>
</evidence>
<evidence type="ECO:0000259" key="4">
    <source>
        <dbReference type="Pfam" id="PF25597"/>
    </source>
</evidence>
<sequence length="1934" mass="220255">MTTTNPLQDKERVFISLLGWPRWANNGLIMALGLPKARLASCGRNQVEIMDRDVKKLKRSWIPLVKVRWNSQQGAEFTWEREDHFKAKYPHLFATSSSAAVAKFDKEDLEFLYNLVKDKYGSTRPVDELDLLLWGDLKSMFEPQISLQEDMDQDFAHMVVPSKVPMLKLGEYEIWRMRIDQYIQTVDYALWEVKARSTLMMGIPNEHQLKFNSIKDAMQLLKAVEKRFGGNAATKKTQRNLLKKQYENFTASNSEMLDQTFDILQKLLANEVFTASTQVNATFTANIENLSDVVICAFIASQPNSPQLTHENLEQIHPYDTEEIDLRWQMAMLTMRAKRFLKKTGRKLTVNGNETLGFDMSKVECYNCHKRGHYAKEYKALRNQDNKHKESTRRNLPVETHASIALVSCDGLGGYDWSDQAEEGPNYPLMAFTSSSSESKIIDYCKKGLGYESYNAVLPPNTGNFMPPKPDLAYTGLDEFANKPIAENNKSSKEETKGNPQMDLQDKRVIDNGCLRDMTGNISYLIDYEEIDEGYVTFGGNPKGGKITRKCTIKTGTKDETSGILKSFITRIENLVAHKVKVIRCDNGIEVAERRNRTLIEAARTMLADSKLPTTLWPEAGKFNSMADEGFFVGYSLNSKAFRVFNSKTKIVEENLHIRFSENTPNVVGSGPDWLFDIDALTRTINYEPIAVGTQSNGFTGTQASDNAGQSRKEIKPVKDYILLPLWTADPLFSQDPKSSQDDGFKPSSDDRKKVDEDPSKGSKCNDQGKEENVNNTNNINTVSPTVNATGTNRVNAVVADMNNMDTTIQVSPTPTTRIHKDHPLDQVIRDLHLATQIRNMTKNLEEHVFVSTIHQRTNHKDLQNCYFLSQKEPKKVFRTKKDERGIMIRNKARLVAQGHTQEEEIDYDEVFDPVARIEAIRLFLAYASFKDFVVYQMDVKSVFLYGNIKEEVSQECKYTYGTQKPLLKDEDGEEVDAYMYRYQVNLKVLRLHAVKRIFRYLKGHPKLGLLYLKDFPFDFVAYTDSDYARASLDRKSTTGVLLVILNTAELMLLVILNTARRDLLLVDEEGVDFLPNSTIFENLELMGPKTTAWNEFSNTMASAIICLAINHEAVYKELNDILVMAATAASSLKVEQDSGGGHRCQEAIGDTIDQTKFENVSKLFNDLLLARGNTLQSDKDRLKLNDLMKLCINLQSKVLELEKTNTTQVLEITSLKKWVKKLEKKQRSITHKLKRLYKVGLTARVDSSKDEPSLGEDASKHRRKIHDIDDDEDFTLVNNQDDAEMFDVNDLHGEEVFVEKEVADKEVNDEVQKVVEEVVEDINTVKLIVDAAHVSAAGEVNAASIATTVSAATTVTTKEITLAQALVEIKTSKPKAKGIVLQDPSENTTTTTKTISSKHSQDKGKGIKVKELVKLKKKDQIRLDEEAALKLQAELQIEEQEELTIEEKATLFKELLEKRKKHFAAKAAEEKRKKPLTQAQQRRIMCTYLKNMKGKKLKDLKNKSFDSIQKMFDRAFKRVNTFIDFKNRVEEVTIDATSLAIKSPKIVNWKIHKEGKKSYYQIIRADGNSKMYMVFNRMLKEFDKEDLEDLYNLVKAKYRSTRPVEDLDLLLCGDLKTMFEQHVEDQEKIVRIPLSNGKILEIQKERPEKDLISLSFIKADEKKLEDIPIVRDFPEIFLDDLSGETMNAPVLALPDGQNDFVIYYDASNQGFRCVLMQQDKANVVADALSSKERLKPRRVRAMSMTVQSGLKAKILEVQSEASKDLKASAKWLQGLDAQFKRRDDGGIYSLIGFGSHHSGYDAILVIMDRLAKSTQFLPICKDFKMESDRVLLKISPWKGVVRFGKKKKLAPCWDTHLPLVEFSYNNSYHKSIKCAPFKALYGQTDLQVPLEEIKIDAKLYFVEETETDLQVPLEEIKIDEKLYFVEETGRDYG</sequence>
<gene>
    <name evidence="5" type="ORF">Tci_021387</name>
</gene>
<evidence type="ECO:0000259" key="3">
    <source>
        <dbReference type="Pfam" id="PF07727"/>
    </source>
</evidence>
<name>A0A6L2KKG8_TANCI</name>
<keyword evidence="1" id="KW-0175">Coiled coil</keyword>
<dbReference type="PANTHER" id="PTHR11439:SF495">
    <property type="entry name" value="REVERSE TRANSCRIPTASE, RNA-DEPENDENT DNA POLYMERASE-RELATED"/>
    <property type="match status" value="1"/>
</dbReference>
<dbReference type="Pfam" id="PF25597">
    <property type="entry name" value="SH3_retrovirus"/>
    <property type="match status" value="1"/>
</dbReference>
<dbReference type="EMBL" id="BKCJ010002560">
    <property type="protein sequence ID" value="GEU49409.1"/>
    <property type="molecule type" value="Genomic_DNA"/>
</dbReference>
<proteinExistence type="predicted"/>
<evidence type="ECO:0000313" key="5">
    <source>
        <dbReference type="EMBL" id="GEU49409.1"/>
    </source>
</evidence>
<feature type="domain" description="Reverse transcriptase Ty1/copia-type" evidence="3">
    <location>
        <begin position="875"/>
        <end position="953"/>
    </location>
</feature>
<feature type="coiled-coil region" evidence="1">
    <location>
        <begin position="1422"/>
        <end position="1474"/>
    </location>
</feature>
<dbReference type="InterPro" id="IPR013103">
    <property type="entry name" value="RVT_2"/>
</dbReference>
<feature type="region of interest" description="Disordered" evidence="2">
    <location>
        <begin position="733"/>
        <end position="788"/>
    </location>
</feature>
<reference evidence="5" key="1">
    <citation type="journal article" date="2019" name="Sci. Rep.">
        <title>Draft genome of Tanacetum cinerariifolium, the natural source of mosquito coil.</title>
        <authorList>
            <person name="Yamashiro T."/>
            <person name="Shiraishi A."/>
            <person name="Satake H."/>
            <person name="Nakayama K."/>
        </authorList>
    </citation>
    <scope>NUCLEOTIDE SEQUENCE</scope>
</reference>
<dbReference type="GO" id="GO:0003676">
    <property type="term" value="F:nucleic acid binding"/>
    <property type="evidence" value="ECO:0007669"/>
    <property type="project" value="InterPro"/>
</dbReference>
<dbReference type="Gene3D" id="3.30.420.10">
    <property type="entry name" value="Ribonuclease H-like superfamily/Ribonuclease H"/>
    <property type="match status" value="1"/>
</dbReference>